<dbReference type="InterPro" id="IPR013815">
    <property type="entry name" value="ATP_grasp_subdomain_1"/>
</dbReference>
<dbReference type="PROSITE" id="PS00184">
    <property type="entry name" value="GARS"/>
    <property type="match status" value="1"/>
</dbReference>
<gene>
    <name evidence="12" type="primary">purD</name>
    <name evidence="15" type="ORF">U14_03534</name>
</gene>
<dbReference type="InterPro" id="IPR000115">
    <property type="entry name" value="PRibGlycinamide_synth"/>
</dbReference>
<dbReference type="Gene3D" id="3.30.470.20">
    <property type="entry name" value="ATP-grasp fold, B domain"/>
    <property type="match status" value="1"/>
</dbReference>
<evidence type="ECO:0000313" key="16">
    <source>
        <dbReference type="Proteomes" id="UP000030700"/>
    </source>
</evidence>
<comment type="catalytic activity">
    <reaction evidence="12">
        <text>5-phospho-beta-D-ribosylamine + glycine + ATP = N(1)-(5-phospho-beta-D-ribosyl)glycinamide + ADP + phosphate + H(+)</text>
        <dbReference type="Rhea" id="RHEA:17453"/>
        <dbReference type="ChEBI" id="CHEBI:15378"/>
        <dbReference type="ChEBI" id="CHEBI:30616"/>
        <dbReference type="ChEBI" id="CHEBI:43474"/>
        <dbReference type="ChEBI" id="CHEBI:57305"/>
        <dbReference type="ChEBI" id="CHEBI:58681"/>
        <dbReference type="ChEBI" id="CHEBI:143788"/>
        <dbReference type="ChEBI" id="CHEBI:456216"/>
        <dbReference type="EC" id="6.3.4.13"/>
    </reaction>
</comment>
<comment type="cofactor">
    <cofactor evidence="1">
        <name>Mn(2+)</name>
        <dbReference type="ChEBI" id="CHEBI:29035"/>
    </cofactor>
</comment>
<dbReference type="Proteomes" id="UP000030700">
    <property type="component" value="Unassembled WGS sequence"/>
</dbReference>
<keyword evidence="5 12" id="KW-0436">Ligase</keyword>
<reference evidence="15" key="1">
    <citation type="journal article" date="2015" name="PeerJ">
        <title>First genomic representation of candidate bacterial phylum KSB3 points to enhanced environmental sensing as a trigger of wastewater bulking.</title>
        <authorList>
            <person name="Sekiguchi Y."/>
            <person name="Ohashi A."/>
            <person name="Parks D.H."/>
            <person name="Yamauchi T."/>
            <person name="Tyson G.W."/>
            <person name="Hugenholtz P."/>
        </authorList>
    </citation>
    <scope>NUCLEOTIDE SEQUENCE [LARGE SCALE GENOMIC DNA]</scope>
</reference>
<dbReference type="GO" id="GO:0006189">
    <property type="term" value="P:'de novo' IMP biosynthetic process"/>
    <property type="evidence" value="ECO:0007669"/>
    <property type="project" value="UniProtKB-UniRule"/>
</dbReference>
<evidence type="ECO:0000256" key="5">
    <source>
        <dbReference type="ARBA" id="ARBA00022598"/>
    </source>
</evidence>
<accession>A0A081BPG7</accession>
<keyword evidence="6 13" id="KW-0547">Nucleotide-binding</keyword>
<dbReference type="GO" id="GO:0004637">
    <property type="term" value="F:phosphoribosylamine-glycine ligase activity"/>
    <property type="evidence" value="ECO:0007669"/>
    <property type="project" value="UniProtKB-UniRule"/>
</dbReference>
<dbReference type="PROSITE" id="PS50975">
    <property type="entry name" value="ATP_GRASP"/>
    <property type="match status" value="1"/>
</dbReference>
<evidence type="ECO:0000259" key="14">
    <source>
        <dbReference type="PROSITE" id="PS50975"/>
    </source>
</evidence>
<sequence>MKIAILGSGGREHALSWKLAQSVPQDDIFVLPGNGGIPNSVPIDSMDFPAIRQFCQERDIELVVVGPEAPLVAGVTDYFAGSGIKVFGPSKQGAMLEGSKIFAKQFMAQYGVATSNFWIFEGDSDAAARDRIRELGGEVVIKYDGLAAGKGVYVCSGEDEALTALHDLHKQYGADARFLIEEKLSGAEISIIGFTDGKDIRMLMPSQDHKQLNDGDTGPNTGGMGAYCPPTFYNTDLMTQIMDAVVTPTMNGLQKERFDFNGVVYFGIMLTATGPQLLEYNVRLGDPETEVILPAMKSDLLRLILACFDGTLSNYEMEYHDGYFVDIVLASGGYPKSYVKGYEIHGLDQVSSDAMVFHAGTTRKDGNIVTSGGRVLNVVAHGSDLAETIGKVYQECRKIHFTDVYYRTDIAKRDIMEQ</sequence>
<dbReference type="InterPro" id="IPR020562">
    <property type="entry name" value="PRibGlycinamide_synth_N"/>
</dbReference>
<dbReference type="Pfam" id="PF02843">
    <property type="entry name" value="GARS_C"/>
    <property type="match status" value="1"/>
</dbReference>
<evidence type="ECO:0000256" key="1">
    <source>
        <dbReference type="ARBA" id="ARBA00001936"/>
    </source>
</evidence>
<dbReference type="InterPro" id="IPR020559">
    <property type="entry name" value="PRibGlycinamide_synth_CS"/>
</dbReference>
<dbReference type="Pfam" id="PF01071">
    <property type="entry name" value="GARS_A"/>
    <property type="match status" value="1"/>
</dbReference>
<dbReference type="SMART" id="SM01209">
    <property type="entry name" value="GARS_A"/>
    <property type="match status" value="1"/>
</dbReference>
<organism evidence="15">
    <name type="scientific">Candidatus Moduliflexus flocculans</name>
    <dbReference type="NCBI Taxonomy" id="1499966"/>
    <lineage>
        <taxon>Bacteria</taxon>
        <taxon>Candidatus Moduliflexota</taxon>
        <taxon>Candidatus Moduliflexia</taxon>
        <taxon>Candidatus Moduliflexales</taxon>
        <taxon>Candidatus Moduliflexaceae</taxon>
    </lineage>
</organism>
<dbReference type="Gene3D" id="3.90.600.10">
    <property type="entry name" value="Phosphoribosylglycinamide synthetase, C-terminal domain"/>
    <property type="match status" value="1"/>
</dbReference>
<dbReference type="SUPFAM" id="SSF52440">
    <property type="entry name" value="PreATP-grasp domain"/>
    <property type="match status" value="1"/>
</dbReference>
<dbReference type="AlphaFoldDB" id="A0A081BPG7"/>
<evidence type="ECO:0000256" key="8">
    <source>
        <dbReference type="ARBA" id="ARBA00022840"/>
    </source>
</evidence>
<dbReference type="InterPro" id="IPR037123">
    <property type="entry name" value="PRibGlycinamide_synth_C_sf"/>
</dbReference>
<dbReference type="NCBIfam" id="TIGR00877">
    <property type="entry name" value="purD"/>
    <property type="match status" value="1"/>
</dbReference>
<keyword evidence="8 13" id="KW-0067">ATP-binding</keyword>
<dbReference type="Gene3D" id="3.30.1490.20">
    <property type="entry name" value="ATP-grasp fold, A domain"/>
    <property type="match status" value="1"/>
</dbReference>
<dbReference type="EMBL" id="DF820458">
    <property type="protein sequence ID" value="GAK52283.1"/>
    <property type="molecule type" value="Genomic_DNA"/>
</dbReference>
<dbReference type="PANTHER" id="PTHR43472:SF1">
    <property type="entry name" value="PHOSPHORIBOSYLAMINE--GLYCINE LIGASE, CHLOROPLASTIC"/>
    <property type="match status" value="1"/>
</dbReference>
<dbReference type="Pfam" id="PF02844">
    <property type="entry name" value="GARS_N"/>
    <property type="match status" value="1"/>
</dbReference>
<dbReference type="GO" id="GO:0046872">
    <property type="term" value="F:metal ion binding"/>
    <property type="evidence" value="ECO:0007669"/>
    <property type="project" value="InterPro"/>
</dbReference>
<dbReference type="HOGENOM" id="CLU_027420_3_1_0"/>
<evidence type="ECO:0000256" key="3">
    <source>
        <dbReference type="ARBA" id="ARBA00005174"/>
    </source>
</evidence>
<dbReference type="InterPro" id="IPR020560">
    <property type="entry name" value="PRibGlycinamide_synth_C-dom"/>
</dbReference>
<dbReference type="Gene3D" id="3.40.50.20">
    <property type="match status" value="1"/>
</dbReference>
<dbReference type="SUPFAM" id="SSF51246">
    <property type="entry name" value="Rudiment single hybrid motif"/>
    <property type="match status" value="1"/>
</dbReference>
<proteinExistence type="inferred from homology"/>
<name>A0A081BPG7_9BACT</name>
<comment type="similarity">
    <text evidence="9 12">Belongs to the GARS family.</text>
</comment>
<dbReference type="SUPFAM" id="SSF56059">
    <property type="entry name" value="Glutathione synthetase ATP-binding domain-like"/>
    <property type="match status" value="1"/>
</dbReference>
<dbReference type="GO" id="GO:0005524">
    <property type="term" value="F:ATP binding"/>
    <property type="evidence" value="ECO:0007669"/>
    <property type="project" value="UniProtKB-UniRule"/>
</dbReference>
<dbReference type="SMART" id="SM01210">
    <property type="entry name" value="GARS_C"/>
    <property type="match status" value="1"/>
</dbReference>
<evidence type="ECO:0000256" key="12">
    <source>
        <dbReference type="HAMAP-Rule" id="MF_00138"/>
    </source>
</evidence>
<evidence type="ECO:0000256" key="7">
    <source>
        <dbReference type="ARBA" id="ARBA00022755"/>
    </source>
</evidence>
<dbReference type="InterPro" id="IPR011054">
    <property type="entry name" value="Rudment_hybrid_motif"/>
</dbReference>
<dbReference type="InterPro" id="IPR011761">
    <property type="entry name" value="ATP-grasp"/>
</dbReference>
<dbReference type="EC" id="6.3.4.13" evidence="4 12"/>
<keyword evidence="16" id="KW-1185">Reference proteome</keyword>
<dbReference type="HAMAP" id="MF_00138">
    <property type="entry name" value="GARS"/>
    <property type="match status" value="1"/>
</dbReference>
<dbReference type="PANTHER" id="PTHR43472">
    <property type="entry name" value="PHOSPHORIBOSYLAMINE--GLYCINE LIGASE"/>
    <property type="match status" value="1"/>
</dbReference>
<evidence type="ECO:0000313" key="15">
    <source>
        <dbReference type="EMBL" id="GAK52283.1"/>
    </source>
</evidence>
<comment type="cofactor">
    <cofactor evidence="2">
        <name>Mg(2+)</name>
        <dbReference type="ChEBI" id="CHEBI:18420"/>
    </cofactor>
</comment>
<dbReference type="GO" id="GO:0009113">
    <property type="term" value="P:purine nucleobase biosynthetic process"/>
    <property type="evidence" value="ECO:0007669"/>
    <property type="project" value="InterPro"/>
</dbReference>
<evidence type="ECO:0000256" key="4">
    <source>
        <dbReference type="ARBA" id="ARBA00013255"/>
    </source>
</evidence>
<evidence type="ECO:0000256" key="2">
    <source>
        <dbReference type="ARBA" id="ARBA00001946"/>
    </source>
</evidence>
<dbReference type="InterPro" id="IPR016185">
    <property type="entry name" value="PreATP-grasp_dom_sf"/>
</dbReference>
<evidence type="ECO:0000256" key="11">
    <source>
        <dbReference type="ARBA" id="ARBA00042864"/>
    </source>
</evidence>
<feature type="domain" description="ATP-grasp" evidence="14">
    <location>
        <begin position="104"/>
        <end position="309"/>
    </location>
</feature>
<dbReference type="InterPro" id="IPR020561">
    <property type="entry name" value="PRibGlycinamid_synth_ATP-grasp"/>
</dbReference>
<keyword evidence="7 12" id="KW-0658">Purine biosynthesis</keyword>
<evidence type="ECO:0000256" key="13">
    <source>
        <dbReference type="PROSITE-ProRule" id="PRU00409"/>
    </source>
</evidence>
<evidence type="ECO:0000256" key="6">
    <source>
        <dbReference type="ARBA" id="ARBA00022741"/>
    </source>
</evidence>
<dbReference type="STRING" id="1499966.U14_03534"/>
<evidence type="ECO:0000256" key="9">
    <source>
        <dbReference type="ARBA" id="ARBA00038345"/>
    </source>
</evidence>
<dbReference type="FunFam" id="3.90.600.10:FF:000001">
    <property type="entry name" value="Trifunctional purine biosynthetic protein adenosine-3"/>
    <property type="match status" value="1"/>
</dbReference>
<comment type="pathway">
    <text evidence="3 12">Purine metabolism; IMP biosynthesis via de novo pathway; N(1)-(5-phospho-D-ribosyl)glycinamide from 5-phospho-alpha-D-ribose 1-diphosphate: step 2/2.</text>
</comment>
<protein>
    <recommendedName>
        <fullName evidence="4 12">Phosphoribosylamine--glycine ligase</fullName>
        <ecNumber evidence="4 12">6.3.4.13</ecNumber>
    </recommendedName>
    <alternativeName>
        <fullName evidence="12">GARS</fullName>
    </alternativeName>
    <alternativeName>
        <fullName evidence="10 12">Glycinamide ribonucleotide synthetase</fullName>
    </alternativeName>
    <alternativeName>
        <fullName evidence="11 12">Phosphoribosylglycinamide synthetase</fullName>
    </alternativeName>
</protein>
<evidence type="ECO:0000256" key="10">
    <source>
        <dbReference type="ARBA" id="ARBA00042242"/>
    </source>
</evidence>
<dbReference type="UniPathway" id="UPA00074">
    <property type="reaction ID" value="UER00125"/>
</dbReference>